<dbReference type="GO" id="GO:0004722">
    <property type="term" value="F:protein serine/threonine phosphatase activity"/>
    <property type="evidence" value="ECO:0007669"/>
    <property type="project" value="InterPro"/>
</dbReference>
<gene>
    <name evidence="3" type="ORF">SAMN05660690_3763</name>
</gene>
<feature type="compositionally biased region" description="Low complexity" evidence="1">
    <location>
        <begin position="12"/>
        <end position="27"/>
    </location>
</feature>
<proteinExistence type="predicted"/>
<dbReference type="EMBL" id="FMZF01000006">
    <property type="protein sequence ID" value="SDD24463.1"/>
    <property type="molecule type" value="Genomic_DNA"/>
</dbReference>
<dbReference type="Proteomes" id="UP000199416">
    <property type="component" value="Unassembled WGS sequence"/>
</dbReference>
<protein>
    <submittedName>
        <fullName evidence="3">Serine/threonine protein phosphatase PrpC</fullName>
    </submittedName>
</protein>
<keyword evidence="4" id="KW-1185">Reference proteome</keyword>
<reference evidence="4" key="1">
    <citation type="submission" date="2016-10" db="EMBL/GenBank/DDBJ databases">
        <authorList>
            <person name="Varghese N."/>
            <person name="Submissions S."/>
        </authorList>
    </citation>
    <scope>NUCLEOTIDE SEQUENCE [LARGE SCALE GENOMIC DNA]</scope>
    <source>
        <strain evidence="4">DSM 45421</strain>
    </source>
</reference>
<dbReference type="InterPro" id="IPR001932">
    <property type="entry name" value="PPM-type_phosphatase-like_dom"/>
</dbReference>
<dbReference type="STRING" id="1190417.SAMN05660690_3763"/>
<dbReference type="CDD" id="cd00143">
    <property type="entry name" value="PP2Cc"/>
    <property type="match status" value="1"/>
</dbReference>
<dbReference type="InterPro" id="IPR015655">
    <property type="entry name" value="PP2C"/>
</dbReference>
<dbReference type="SUPFAM" id="SSF81606">
    <property type="entry name" value="PP2C-like"/>
    <property type="match status" value="1"/>
</dbReference>
<dbReference type="AlphaFoldDB" id="A0A1G6T680"/>
<dbReference type="PROSITE" id="PS51746">
    <property type="entry name" value="PPM_2"/>
    <property type="match status" value="1"/>
</dbReference>
<feature type="region of interest" description="Disordered" evidence="1">
    <location>
        <begin position="1"/>
        <end position="29"/>
    </location>
</feature>
<name>A0A1G6T680_9ACTN</name>
<evidence type="ECO:0000313" key="3">
    <source>
        <dbReference type="EMBL" id="SDD24463.1"/>
    </source>
</evidence>
<dbReference type="RefSeq" id="WP_175471816.1">
    <property type="nucleotide sequence ID" value="NZ_FMZF01000006.1"/>
</dbReference>
<dbReference type="Pfam" id="PF13672">
    <property type="entry name" value="PP2C_2"/>
    <property type="match status" value="1"/>
</dbReference>
<dbReference type="Gene3D" id="3.60.40.10">
    <property type="entry name" value="PPM-type phosphatase domain"/>
    <property type="match status" value="1"/>
</dbReference>
<evidence type="ECO:0000313" key="4">
    <source>
        <dbReference type="Proteomes" id="UP000199416"/>
    </source>
</evidence>
<dbReference type="PANTHER" id="PTHR47992">
    <property type="entry name" value="PROTEIN PHOSPHATASE"/>
    <property type="match status" value="1"/>
</dbReference>
<evidence type="ECO:0000259" key="2">
    <source>
        <dbReference type="PROSITE" id="PS51746"/>
    </source>
</evidence>
<feature type="compositionally biased region" description="Pro residues" evidence="1">
    <location>
        <begin position="1"/>
        <end position="10"/>
    </location>
</feature>
<sequence>MTAPVTPLPWFPAAEAPGGGRSPAPRGAVDRLVLDPAAVSLAGPRGQDQDAGLAGPALLVVADGVGGGNGGAQAARVAVTEVARRAAAARESGEDDAPDAGLAAALAAADAAVRSAAAGDPALAGMATTCTAAVLTRDGRVVVAHVGDSRAHLLRGGVLTRLTTDHTLVQALVASGELSPEEAATSSMRSVLLRALGGSADPGPADLVAVRPEPGDRLLVCSDGLSGVVPAATLQRVLTAERRPAAAASRLVLAALAAGTRDDVTVVVGDVAPAGWAGSTATVAVGALAG</sequence>
<feature type="domain" description="PPM-type phosphatase" evidence="2">
    <location>
        <begin position="38"/>
        <end position="271"/>
    </location>
</feature>
<organism evidence="3 4">
    <name type="scientific">Geodermatophilus telluris</name>
    <dbReference type="NCBI Taxonomy" id="1190417"/>
    <lineage>
        <taxon>Bacteria</taxon>
        <taxon>Bacillati</taxon>
        <taxon>Actinomycetota</taxon>
        <taxon>Actinomycetes</taxon>
        <taxon>Geodermatophilales</taxon>
        <taxon>Geodermatophilaceae</taxon>
        <taxon>Geodermatophilus</taxon>
    </lineage>
</organism>
<dbReference type="SMART" id="SM00332">
    <property type="entry name" value="PP2Cc"/>
    <property type="match status" value="1"/>
</dbReference>
<dbReference type="SMART" id="SM00331">
    <property type="entry name" value="PP2C_SIG"/>
    <property type="match status" value="1"/>
</dbReference>
<evidence type="ECO:0000256" key="1">
    <source>
        <dbReference type="SAM" id="MobiDB-lite"/>
    </source>
</evidence>
<dbReference type="InterPro" id="IPR036457">
    <property type="entry name" value="PPM-type-like_dom_sf"/>
</dbReference>
<accession>A0A1G6T680</accession>